<gene>
    <name evidence="1" type="ORF">GJ744_001187</name>
</gene>
<comment type="caution">
    <text evidence="1">The sequence shown here is derived from an EMBL/GenBank/DDBJ whole genome shotgun (WGS) entry which is preliminary data.</text>
</comment>
<accession>A0A8H7E0S9</accession>
<name>A0A8H7E0S9_9EURO</name>
<keyword evidence="2" id="KW-1185">Reference proteome</keyword>
<evidence type="ECO:0000313" key="2">
    <source>
        <dbReference type="Proteomes" id="UP000606974"/>
    </source>
</evidence>
<sequence length="56" mass="6175">MPFPRLSFVNPQVAASLPSSCIGARTRLKRPQVLDLHLHSNASRLAIINTAIRILL</sequence>
<protein>
    <submittedName>
        <fullName evidence="1">Uncharacterized protein</fullName>
    </submittedName>
</protein>
<evidence type="ECO:0000313" key="1">
    <source>
        <dbReference type="EMBL" id="KAF7505197.1"/>
    </source>
</evidence>
<dbReference type="EMBL" id="JAACFV010000116">
    <property type="protein sequence ID" value="KAF7505197.1"/>
    <property type="molecule type" value="Genomic_DNA"/>
</dbReference>
<dbReference type="AlphaFoldDB" id="A0A8H7E0S9"/>
<reference evidence="1" key="1">
    <citation type="submission" date="2020-02" db="EMBL/GenBank/DDBJ databases">
        <authorList>
            <person name="Palmer J.M."/>
        </authorList>
    </citation>
    <scope>NUCLEOTIDE SEQUENCE</scope>
    <source>
        <strain evidence="1">EPUS1.4</strain>
        <tissue evidence="1">Thallus</tissue>
    </source>
</reference>
<dbReference type="Proteomes" id="UP000606974">
    <property type="component" value="Unassembled WGS sequence"/>
</dbReference>
<proteinExistence type="predicted"/>
<organism evidence="1 2">
    <name type="scientific">Endocarpon pusillum</name>
    <dbReference type="NCBI Taxonomy" id="364733"/>
    <lineage>
        <taxon>Eukaryota</taxon>
        <taxon>Fungi</taxon>
        <taxon>Dikarya</taxon>
        <taxon>Ascomycota</taxon>
        <taxon>Pezizomycotina</taxon>
        <taxon>Eurotiomycetes</taxon>
        <taxon>Chaetothyriomycetidae</taxon>
        <taxon>Verrucariales</taxon>
        <taxon>Verrucariaceae</taxon>
        <taxon>Endocarpon</taxon>
    </lineage>
</organism>